<dbReference type="AlphaFoldDB" id="A0A4S8XGL6"/>
<sequence length="591" mass="64782">MWSRSSKRLLALSFAGLALSTPILPRYTNSTSSGVVCNGTFSRISAQTWVDGMNPGWNLGNTLDGIPDEGDWGNPPVVPSTFDDVKQAGFKGIRLPAHHNIIEVTWAYHFTTEAPDYDVDPAWLQRVSDVVDMVTERDMYVLVNVHHDSWVWADVTKAGANYTQIEENFYRLWYQIGTKLACKSSLLAYEPINEPPGTTAAHAAELKKLEDLFLKAITDAGGFNPDRVVTLNGPQENSDLTSQYFVRPTNITNPWAIQYHYYSPYPFIFSAWGSTIWGSEADKAALEADIANIRNNFTDVPLMIGEWAASPVATETAARWRYFDFFVRTAAKYNTTTVLWDNGADFLDRANHVWRDQTAIDIYMSAVAGEANALPDSTTDPSAATQFTSADLFVRVGQNVSSQTLPYILPCNISLISISGADGTALTKGSDYSVSGDDITFSASFLRKYLSSTTSPGSVANLTLDFSSGADLTLNLVLWDTPELSSTSSSVAAANGSSISIPIQWKGINKLATVKAVTANGTYLVDDFTSYYGPLQNARTTYNSQWNWDTDNVIITAAAVSAVQALGQDVIFTFEFYPRVPGNSVNYTLTV</sequence>
<evidence type="ECO:0000256" key="8">
    <source>
        <dbReference type="ARBA" id="ARBA00023326"/>
    </source>
</evidence>
<dbReference type="InterPro" id="IPR016282">
    <property type="entry name" value="Glyco_hydro_5_endoGlcnase_B"/>
</dbReference>
<feature type="chain" id="PRO_5020246837" evidence="10">
    <location>
        <begin position="21"/>
        <end position="591"/>
    </location>
</feature>
<evidence type="ECO:0000256" key="10">
    <source>
        <dbReference type="SAM" id="SignalP"/>
    </source>
</evidence>
<evidence type="ECO:0000256" key="9">
    <source>
        <dbReference type="RuleBase" id="RU361153"/>
    </source>
</evidence>
<feature type="domain" description="Carbohydrate binding X2" evidence="12">
    <location>
        <begin position="388"/>
        <end position="475"/>
    </location>
</feature>
<dbReference type="EMBL" id="QZAL01000096">
    <property type="protein sequence ID" value="THW39129.1"/>
    <property type="molecule type" value="Genomic_DNA"/>
</dbReference>
<dbReference type="GO" id="GO:0071555">
    <property type="term" value="P:cell wall organization"/>
    <property type="evidence" value="ECO:0007669"/>
    <property type="project" value="UniProtKB-KW"/>
</dbReference>
<evidence type="ECO:0000256" key="2">
    <source>
        <dbReference type="ARBA" id="ARBA00022729"/>
    </source>
</evidence>
<feature type="domain" description="Glycoside hydrolase family 5" evidence="11">
    <location>
        <begin position="69"/>
        <end position="344"/>
    </location>
</feature>
<dbReference type="GO" id="GO:0005576">
    <property type="term" value="C:extracellular region"/>
    <property type="evidence" value="ECO:0007669"/>
    <property type="project" value="TreeGrafter"/>
</dbReference>
<dbReference type="GO" id="GO:0005978">
    <property type="term" value="P:glycogen biosynthetic process"/>
    <property type="evidence" value="ECO:0007669"/>
    <property type="project" value="UniProtKB-UniPathway"/>
</dbReference>
<keyword evidence="4" id="KW-0136">Cellulose degradation</keyword>
<keyword evidence="2 10" id="KW-0732">Signal</keyword>
<dbReference type="Gene3D" id="3.20.20.80">
    <property type="entry name" value="Glycosidases"/>
    <property type="match status" value="1"/>
</dbReference>
<dbReference type="InterPro" id="IPR001547">
    <property type="entry name" value="Glyco_hydro_5"/>
</dbReference>
<evidence type="ECO:0000256" key="6">
    <source>
        <dbReference type="ARBA" id="ARBA00023295"/>
    </source>
</evidence>
<dbReference type="Pfam" id="PF03442">
    <property type="entry name" value="CBM_X2"/>
    <property type="match status" value="1"/>
</dbReference>
<name>A0A4S8XGL6_AURPU</name>
<keyword evidence="8" id="KW-0624">Polysaccharide degradation</keyword>
<evidence type="ECO:0000256" key="4">
    <source>
        <dbReference type="ARBA" id="ARBA00023001"/>
    </source>
</evidence>
<reference evidence="13 14" key="1">
    <citation type="submission" date="2018-10" db="EMBL/GenBank/DDBJ databases">
        <title>Fifty Aureobasidium pullulans genomes reveal a recombining polyextremotolerant generalist.</title>
        <authorList>
            <person name="Gostincar C."/>
            <person name="Turk M."/>
            <person name="Zajc J."/>
            <person name="Gunde-Cimerman N."/>
        </authorList>
    </citation>
    <scope>NUCLEOTIDE SEQUENCE [LARGE SCALE GENOMIC DNA]</scope>
    <source>
        <strain evidence="13 14">EXF-11013</strain>
    </source>
</reference>
<dbReference type="SUPFAM" id="SSF81296">
    <property type="entry name" value="E set domains"/>
    <property type="match status" value="1"/>
</dbReference>
<evidence type="ECO:0000256" key="3">
    <source>
        <dbReference type="ARBA" id="ARBA00022801"/>
    </source>
</evidence>
<dbReference type="InterPro" id="IPR014756">
    <property type="entry name" value="Ig_E-set"/>
</dbReference>
<dbReference type="Proteomes" id="UP000310687">
    <property type="component" value="Unassembled WGS sequence"/>
</dbReference>
<dbReference type="PANTHER" id="PTHR31297:SF41">
    <property type="entry name" value="ENDOGLUCANASE, PUTATIVE (AFU_ORTHOLOGUE AFUA_5G01830)-RELATED"/>
    <property type="match status" value="1"/>
</dbReference>
<evidence type="ECO:0000256" key="1">
    <source>
        <dbReference type="ARBA" id="ARBA00005641"/>
    </source>
</evidence>
<organism evidence="13 14">
    <name type="scientific">Aureobasidium pullulans</name>
    <name type="common">Black yeast</name>
    <name type="synonym">Pullularia pullulans</name>
    <dbReference type="NCBI Taxonomy" id="5580"/>
    <lineage>
        <taxon>Eukaryota</taxon>
        <taxon>Fungi</taxon>
        <taxon>Dikarya</taxon>
        <taxon>Ascomycota</taxon>
        <taxon>Pezizomycotina</taxon>
        <taxon>Dothideomycetes</taxon>
        <taxon>Dothideomycetidae</taxon>
        <taxon>Dothideales</taxon>
        <taxon>Saccotheciaceae</taxon>
        <taxon>Aureobasidium</taxon>
    </lineage>
</organism>
<dbReference type="UniPathway" id="UPA00164"/>
<dbReference type="InterPro" id="IPR050386">
    <property type="entry name" value="Glycosyl_hydrolase_5"/>
</dbReference>
<evidence type="ECO:0000313" key="13">
    <source>
        <dbReference type="EMBL" id="THW39129.1"/>
    </source>
</evidence>
<dbReference type="PANTHER" id="PTHR31297">
    <property type="entry name" value="GLUCAN ENDO-1,6-BETA-GLUCOSIDASE B"/>
    <property type="match status" value="1"/>
</dbReference>
<evidence type="ECO:0000259" key="11">
    <source>
        <dbReference type="Pfam" id="PF00150"/>
    </source>
</evidence>
<dbReference type="GO" id="GO:0008422">
    <property type="term" value="F:beta-glucosidase activity"/>
    <property type="evidence" value="ECO:0007669"/>
    <property type="project" value="TreeGrafter"/>
</dbReference>
<gene>
    <name evidence="13" type="ORF">D6D22_06418</name>
</gene>
<evidence type="ECO:0000256" key="5">
    <source>
        <dbReference type="ARBA" id="ARBA00023277"/>
    </source>
</evidence>
<dbReference type="SUPFAM" id="SSF51445">
    <property type="entry name" value="(Trans)glycosidases"/>
    <property type="match status" value="1"/>
</dbReference>
<dbReference type="Gene3D" id="2.60.40.10">
    <property type="entry name" value="Immunoglobulins"/>
    <property type="match status" value="1"/>
</dbReference>
<dbReference type="Pfam" id="PF00150">
    <property type="entry name" value="Cellulase"/>
    <property type="match status" value="1"/>
</dbReference>
<keyword evidence="7" id="KW-0961">Cell wall biogenesis/degradation</keyword>
<evidence type="ECO:0000256" key="7">
    <source>
        <dbReference type="ARBA" id="ARBA00023316"/>
    </source>
</evidence>
<keyword evidence="6 9" id="KW-0326">Glycosidase</keyword>
<feature type="signal peptide" evidence="10">
    <location>
        <begin position="1"/>
        <end position="20"/>
    </location>
</feature>
<keyword evidence="3 9" id="KW-0378">Hydrolase</keyword>
<dbReference type="PIRSF" id="PIRSF001043">
    <property type="entry name" value="Endoglucanase_B"/>
    <property type="match status" value="1"/>
</dbReference>
<accession>A0A4S8XGL6</accession>
<comment type="similarity">
    <text evidence="1 9">Belongs to the glycosyl hydrolase 5 (cellulase A) family.</text>
</comment>
<comment type="caution">
    <text evidence="13">The sequence shown here is derived from an EMBL/GenBank/DDBJ whole genome shotgun (WGS) entry which is preliminary data.</text>
</comment>
<protein>
    <submittedName>
        <fullName evidence="13">Endoglucanase B</fullName>
    </submittedName>
</protein>
<evidence type="ECO:0000259" key="12">
    <source>
        <dbReference type="Pfam" id="PF03442"/>
    </source>
</evidence>
<dbReference type="GO" id="GO:0030245">
    <property type="term" value="P:cellulose catabolic process"/>
    <property type="evidence" value="ECO:0007669"/>
    <property type="project" value="UniProtKB-KW"/>
</dbReference>
<dbReference type="GO" id="GO:0009986">
    <property type="term" value="C:cell surface"/>
    <property type="evidence" value="ECO:0007669"/>
    <property type="project" value="TreeGrafter"/>
</dbReference>
<proteinExistence type="inferred from homology"/>
<dbReference type="FunFam" id="3.20.20.80:FF:000152">
    <property type="entry name" value="Extracellular endoglucanase"/>
    <property type="match status" value="1"/>
</dbReference>
<dbReference type="InterPro" id="IPR017853">
    <property type="entry name" value="GH"/>
</dbReference>
<keyword evidence="5" id="KW-0119">Carbohydrate metabolism</keyword>
<evidence type="ECO:0000313" key="14">
    <source>
        <dbReference type="Proteomes" id="UP000310687"/>
    </source>
</evidence>
<dbReference type="InterPro" id="IPR013783">
    <property type="entry name" value="Ig-like_fold"/>
</dbReference>
<dbReference type="InterPro" id="IPR005102">
    <property type="entry name" value="Carbo-bd_X2"/>
</dbReference>